<comment type="caution">
    <text evidence="2">The sequence shown here is derived from an EMBL/GenBank/DDBJ whole genome shotgun (WGS) entry which is preliminary data.</text>
</comment>
<feature type="signal peptide" evidence="1">
    <location>
        <begin position="1"/>
        <end position="21"/>
    </location>
</feature>
<name>A0A8S9QZN2_BRACR</name>
<keyword evidence="1" id="KW-0732">Signal</keyword>
<accession>A0A8S9QZN2</accession>
<sequence length="59" mass="6782">MAKSLCIVTLLMIFLLIISQGYRMEKLNARESEAKQHLKISAILRMDISAENVTMRTEK</sequence>
<evidence type="ECO:0000313" key="3">
    <source>
        <dbReference type="Proteomes" id="UP000712600"/>
    </source>
</evidence>
<proteinExistence type="predicted"/>
<gene>
    <name evidence="2" type="ORF">F2Q69_00014638</name>
</gene>
<dbReference type="AlphaFoldDB" id="A0A8S9QZN2"/>
<evidence type="ECO:0000313" key="2">
    <source>
        <dbReference type="EMBL" id="KAF3558516.1"/>
    </source>
</evidence>
<protein>
    <submittedName>
        <fullName evidence="2">Uncharacterized protein</fullName>
    </submittedName>
</protein>
<evidence type="ECO:0000256" key="1">
    <source>
        <dbReference type="SAM" id="SignalP"/>
    </source>
</evidence>
<dbReference type="Proteomes" id="UP000712600">
    <property type="component" value="Unassembled WGS sequence"/>
</dbReference>
<organism evidence="2 3">
    <name type="scientific">Brassica cretica</name>
    <name type="common">Mustard</name>
    <dbReference type="NCBI Taxonomy" id="69181"/>
    <lineage>
        <taxon>Eukaryota</taxon>
        <taxon>Viridiplantae</taxon>
        <taxon>Streptophyta</taxon>
        <taxon>Embryophyta</taxon>
        <taxon>Tracheophyta</taxon>
        <taxon>Spermatophyta</taxon>
        <taxon>Magnoliopsida</taxon>
        <taxon>eudicotyledons</taxon>
        <taxon>Gunneridae</taxon>
        <taxon>Pentapetalae</taxon>
        <taxon>rosids</taxon>
        <taxon>malvids</taxon>
        <taxon>Brassicales</taxon>
        <taxon>Brassicaceae</taxon>
        <taxon>Brassiceae</taxon>
        <taxon>Brassica</taxon>
    </lineage>
</organism>
<feature type="chain" id="PRO_5035724627" evidence="1">
    <location>
        <begin position="22"/>
        <end position="59"/>
    </location>
</feature>
<reference evidence="2" key="1">
    <citation type="submission" date="2019-12" db="EMBL/GenBank/DDBJ databases">
        <title>Genome sequencing and annotation of Brassica cretica.</title>
        <authorList>
            <person name="Studholme D.J."/>
            <person name="Sarris P."/>
        </authorList>
    </citation>
    <scope>NUCLEOTIDE SEQUENCE</scope>
    <source>
        <strain evidence="2">PFS-109/04</strain>
        <tissue evidence="2">Leaf</tissue>
    </source>
</reference>
<dbReference type="EMBL" id="QGKX02000996">
    <property type="protein sequence ID" value="KAF3558516.1"/>
    <property type="molecule type" value="Genomic_DNA"/>
</dbReference>